<evidence type="ECO:0000313" key="1">
    <source>
        <dbReference type="EMBL" id="MRG96277.1"/>
    </source>
</evidence>
<organism evidence="1 2">
    <name type="scientific">Polyangium spumosum</name>
    <dbReference type="NCBI Taxonomy" id="889282"/>
    <lineage>
        <taxon>Bacteria</taxon>
        <taxon>Pseudomonadati</taxon>
        <taxon>Myxococcota</taxon>
        <taxon>Polyangia</taxon>
        <taxon>Polyangiales</taxon>
        <taxon>Polyangiaceae</taxon>
        <taxon>Polyangium</taxon>
    </lineage>
</organism>
<dbReference type="AlphaFoldDB" id="A0A6N7PXM8"/>
<proteinExistence type="predicted"/>
<reference evidence="1 2" key="1">
    <citation type="submission" date="2019-10" db="EMBL/GenBank/DDBJ databases">
        <title>A soil myxobacterium in the family Polyangiaceae.</title>
        <authorList>
            <person name="Li Y."/>
            <person name="Wang J."/>
        </authorList>
    </citation>
    <scope>NUCLEOTIDE SEQUENCE [LARGE SCALE GENOMIC DNA]</scope>
    <source>
        <strain evidence="1 2">DSM 14734</strain>
    </source>
</reference>
<sequence length="626" mass="66840">MAAHLLTTSGPAPRLLVAFPAGNAGLVVDFAPLEEPVAFGLAPLATLEGVEEPEGKRGVTARLAARAPALRVRHALLGGIRFLRDAMGSGLGPGAPSLAHTLDPGPPLALRRTMLDGHHIELRVEPSEGTTVTLEDDDVVLSAGPGGEVRFVVTALLDEPPLTPFPVESIVHENAADDPVARRALAFLTYREKFLAGSWRFLTYFGRDTLLALQMLLPALEPAAIEAGLGSVLDRLAPDGDVAHEEAIGEYAVWLQSMAGPRPADLRAPVLDYKMIDDDFLLAPLAAVYLLDTPAGRARAQAFLARETPAGGFYRDALRQNLARVLARAAPFAARPGPETLIALGPGLSVGNWRDSNQGLGGGRIPFDVNVALVPAALRAAARLFASDLLGPDPAAADEARALAQAWRGAERYFRLEIPEEVARARVNEYAAALGLDGARAVASIEGPIPLLALALDDAGRPIPVMHSDTAFVLLFDEPSPELLEIVARELLRPFPAGLRTDVGMLVANPAYAGDPALAAMFTRADYHGTVVWSWQQAAMVAGLSRQLAREGLPTRTREMLRAAERASWEGIEAVRARRAEELWSWEPAGGEVRLVPFGQARGHVDESNALQLWSTVYLALSPPRP</sequence>
<protein>
    <submittedName>
        <fullName evidence="1">Uncharacterized protein</fullName>
    </submittedName>
</protein>
<dbReference type="SUPFAM" id="SSF48208">
    <property type="entry name" value="Six-hairpin glycosidases"/>
    <property type="match status" value="1"/>
</dbReference>
<dbReference type="Proteomes" id="UP000440224">
    <property type="component" value="Unassembled WGS sequence"/>
</dbReference>
<name>A0A6N7PXM8_9BACT</name>
<keyword evidence="2" id="KW-1185">Reference proteome</keyword>
<evidence type="ECO:0000313" key="2">
    <source>
        <dbReference type="Proteomes" id="UP000440224"/>
    </source>
</evidence>
<gene>
    <name evidence="1" type="ORF">GF068_30800</name>
</gene>
<accession>A0A6N7PXM8</accession>
<comment type="caution">
    <text evidence="1">The sequence shown here is derived from an EMBL/GenBank/DDBJ whole genome shotgun (WGS) entry which is preliminary data.</text>
</comment>
<dbReference type="EMBL" id="WJIE01000011">
    <property type="protein sequence ID" value="MRG96277.1"/>
    <property type="molecule type" value="Genomic_DNA"/>
</dbReference>
<dbReference type="InterPro" id="IPR008928">
    <property type="entry name" value="6-hairpin_glycosidase_sf"/>
</dbReference>
<dbReference type="GO" id="GO:0005975">
    <property type="term" value="P:carbohydrate metabolic process"/>
    <property type="evidence" value="ECO:0007669"/>
    <property type="project" value="InterPro"/>
</dbReference>